<evidence type="ECO:0000313" key="2">
    <source>
        <dbReference type="Proteomes" id="UP000594638"/>
    </source>
</evidence>
<dbReference type="AlphaFoldDB" id="A0A8S0TCM3"/>
<dbReference type="Gramene" id="OE9A044265T1">
    <property type="protein sequence ID" value="OE9A044265C1"/>
    <property type="gene ID" value="OE9A044265"/>
</dbReference>
<name>A0A8S0TCM3_OLEEU</name>
<dbReference type="OrthoDB" id="913049at2759"/>
<proteinExistence type="predicted"/>
<protein>
    <submittedName>
        <fullName evidence="1">Uncharacterized protein</fullName>
    </submittedName>
</protein>
<sequence>MFGHTHKIPVNLQPAVTGSESNRIFIPQFDCFAVNGVLCPEPISWAQPDQTSAVTETEMEEQARASCAEEGKGNRKRTKSKVVNVEMMTFQLFKSPIKDKEGYILQMYKVESKNITNYKLSVVYEENGKKEVKVESRSTGEIDAEPITEETSINVHNELSLQERLVGWTFKAKKRQSSNLTDKYFIHGHGKAKKTFRSVKEFGNFILFHRTTEGSSHSGKAKMIGKEQQEASLAEANQNPPNIYEIVVPRCDEDNVGEGDEDGIFSEILKSPIAEL</sequence>
<dbReference type="EMBL" id="CACTIH010005798">
    <property type="protein sequence ID" value="CAA3001990.1"/>
    <property type="molecule type" value="Genomic_DNA"/>
</dbReference>
<reference evidence="1 2" key="1">
    <citation type="submission" date="2019-12" db="EMBL/GenBank/DDBJ databases">
        <authorList>
            <person name="Alioto T."/>
            <person name="Alioto T."/>
            <person name="Gomez Garrido J."/>
        </authorList>
    </citation>
    <scope>NUCLEOTIDE SEQUENCE [LARGE SCALE GENOMIC DNA]</scope>
</reference>
<evidence type="ECO:0000313" key="1">
    <source>
        <dbReference type="EMBL" id="CAA3001990.1"/>
    </source>
</evidence>
<dbReference type="Proteomes" id="UP000594638">
    <property type="component" value="Unassembled WGS sequence"/>
</dbReference>
<gene>
    <name evidence="1" type="ORF">OLEA9_A044265</name>
</gene>
<organism evidence="1 2">
    <name type="scientific">Olea europaea subsp. europaea</name>
    <dbReference type="NCBI Taxonomy" id="158383"/>
    <lineage>
        <taxon>Eukaryota</taxon>
        <taxon>Viridiplantae</taxon>
        <taxon>Streptophyta</taxon>
        <taxon>Embryophyta</taxon>
        <taxon>Tracheophyta</taxon>
        <taxon>Spermatophyta</taxon>
        <taxon>Magnoliopsida</taxon>
        <taxon>eudicotyledons</taxon>
        <taxon>Gunneridae</taxon>
        <taxon>Pentapetalae</taxon>
        <taxon>asterids</taxon>
        <taxon>lamiids</taxon>
        <taxon>Lamiales</taxon>
        <taxon>Oleaceae</taxon>
        <taxon>Oleeae</taxon>
        <taxon>Olea</taxon>
    </lineage>
</organism>
<comment type="caution">
    <text evidence="1">The sequence shown here is derived from an EMBL/GenBank/DDBJ whole genome shotgun (WGS) entry which is preliminary data.</text>
</comment>
<keyword evidence="2" id="KW-1185">Reference proteome</keyword>
<accession>A0A8S0TCM3</accession>